<dbReference type="InterPro" id="IPR002477">
    <property type="entry name" value="Peptidoglycan-bd-like"/>
</dbReference>
<dbReference type="Gene3D" id="1.10.8.350">
    <property type="entry name" value="Bacterial muramidase"/>
    <property type="match status" value="1"/>
</dbReference>
<feature type="chain" id="PRO_5013052995" evidence="1">
    <location>
        <begin position="23"/>
        <end position="428"/>
    </location>
</feature>
<evidence type="ECO:0000256" key="1">
    <source>
        <dbReference type="SAM" id="SignalP"/>
    </source>
</evidence>
<dbReference type="STRING" id="1402135.SAMN05444149_104295"/>
<dbReference type="Pfam" id="PF13406">
    <property type="entry name" value="SLT_2"/>
    <property type="match status" value="1"/>
</dbReference>
<dbReference type="CDD" id="cd13399">
    <property type="entry name" value="Slt35-like"/>
    <property type="match status" value="1"/>
</dbReference>
<dbReference type="SUPFAM" id="SSF47090">
    <property type="entry name" value="PGBD-like"/>
    <property type="match status" value="1"/>
</dbReference>
<evidence type="ECO:0000259" key="3">
    <source>
        <dbReference type="Pfam" id="PF13406"/>
    </source>
</evidence>
<feature type="signal peptide" evidence="1">
    <location>
        <begin position="1"/>
        <end position="22"/>
    </location>
</feature>
<dbReference type="SUPFAM" id="SSF53955">
    <property type="entry name" value="Lysozyme-like"/>
    <property type="match status" value="1"/>
</dbReference>
<accession>A0A221K4W5</accession>
<keyword evidence="4" id="KW-0456">Lyase</keyword>
<dbReference type="InterPro" id="IPR031304">
    <property type="entry name" value="SLT_2"/>
</dbReference>
<feature type="domain" description="Peptidoglycan binding-like" evidence="2">
    <location>
        <begin position="372"/>
        <end position="425"/>
    </location>
</feature>
<sequence length="428" mass="46255">MRYFSLTAAAALSVGFGGLAHADTSLRPVLRPQPAASASDTTVAANPISETQNLSNAGFQTWIKEFFPRAMAQGIRQSTLDRAFSSVSFDADVVRRDRNQSEFTKTIWDYLDTAVSDARIANGQAAVHKHSATLNKIEATYGVDKYVVAAIWGLESAYGGFRGSNKTIQSLASLAYDTRRSAFFEEQLMAALTILENGDVAASQMNGSWAGAMGHTQFMPTSFLAHAVDFTDDGKRDIWSDDPADALASTAAYLKHHGWKTGMPWGVEVTLPEGFDYTQADREIRRLPSVWAGMGVAGVGGAVPDHGPAAVLLPAGAQGAAFLVFDNFEVIEAYNTADAYVIGVGYLADRIRGGAAIRAEWPRGDRVLTFDERIELQERLTAQGFDTQKIDAKIGPLTVDAVRRYQSAEGLVPDGYASLRILERLRGG</sequence>
<proteinExistence type="predicted"/>
<dbReference type="PANTHER" id="PTHR30163:SF8">
    <property type="entry name" value="LYTIC MUREIN TRANSGLYCOSYLASE"/>
    <property type="match status" value="1"/>
</dbReference>
<dbReference type="Proteomes" id="UP000199754">
    <property type="component" value="Chromosome"/>
</dbReference>
<dbReference type="PANTHER" id="PTHR30163">
    <property type="entry name" value="MEMBRANE-BOUND LYTIC MUREIN TRANSGLYCOSYLASE B"/>
    <property type="match status" value="1"/>
</dbReference>
<dbReference type="InterPro" id="IPR036365">
    <property type="entry name" value="PGBD-like_sf"/>
</dbReference>
<dbReference type="EMBL" id="CP022415">
    <property type="protein sequence ID" value="ASM74042.1"/>
    <property type="molecule type" value="Genomic_DNA"/>
</dbReference>
<dbReference type="NCBIfam" id="TIGR02283">
    <property type="entry name" value="MltB_2"/>
    <property type="match status" value="1"/>
</dbReference>
<gene>
    <name evidence="4" type="primary">mltB</name>
    <name evidence="4" type="ORF">SULPSESMR1_03266</name>
</gene>
<dbReference type="GO" id="GO:0009253">
    <property type="term" value="P:peptidoglycan catabolic process"/>
    <property type="evidence" value="ECO:0007669"/>
    <property type="project" value="TreeGrafter"/>
</dbReference>
<reference evidence="4 5" key="1">
    <citation type="submission" date="2017-07" db="EMBL/GenBank/DDBJ databases">
        <title>Genome Sequence of Sulfitobacter pseudonitzschiae Strain SMR1 Isolated from a culture of the Diatom Skeletonema marinoi.</title>
        <authorList>
            <person name="Topel M."/>
            <person name="Pinder M.I.M."/>
            <person name="Johansson O.N."/>
            <person name="Kourtchenko O."/>
            <person name="Godhe A."/>
            <person name="Clarke A.K."/>
        </authorList>
    </citation>
    <scope>NUCLEOTIDE SEQUENCE [LARGE SCALE GENOMIC DNA]</scope>
    <source>
        <strain evidence="4 5">SMR1</strain>
    </source>
</reference>
<keyword evidence="1" id="KW-0732">Signal</keyword>
<dbReference type="Gene3D" id="1.10.530.10">
    <property type="match status" value="1"/>
</dbReference>
<feature type="domain" description="Transglycosylase SLT" evidence="3">
    <location>
        <begin position="59"/>
        <end position="349"/>
    </location>
</feature>
<dbReference type="OrthoDB" id="9808544at2"/>
<dbReference type="InterPro" id="IPR043426">
    <property type="entry name" value="MltB-like"/>
</dbReference>
<dbReference type="Gene3D" id="1.10.101.10">
    <property type="entry name" value="PGBD-like superfamily/PGBD"/>
    <property type="match status" value="1"/>
</dbReference>
<dbReference type="InterPro" id="IPR011970">
    <property type="entry name" value="MltB_2"/>
</dbReference>
<dbReference type="EC" id="4.2.2.-" evidence="4"/>
<dbReference type="KEGG" id="spse:SULPSESMR1_03266"/>
<organism evidence="4 5">
    <name type="scientific">Pseudosulfitobacter pseudonitzschiae</name>
    <dbReference type="NCBI Taxonomy" id="1402135"/>
    <lineage>
        <taxon>Bacteria</taxon>
        <taxon>Pseudomonadati</taxon>
        <taxon>Pseudomonadota</taxon>
        <taxon>Alphaproteobacteria</taxon>
        <taxon>Rhodobacterales</taxon>
        <taxon>Roseobacteraceae</taxon>
        <taxon>Pseudosulfitobacter</taxon>
    </lineage>
</organism>
<evidence type="ECO:0000313" key="4">
    <source>
        <dbReference type="EMBL" id="ASM74042.1"/>
    </source>
</evidence>
<evidence type="ECO:0000313" key="5">
    <source>
        <dbReference type="Proteomes" id="UP000199754"/>
    </source>
</evidence>
<protein>
    <submittedName>
        <fullName evidence="4">Membrane-bound lytic murein transglycosylase B</fullName>
        <ecNumber evidence="4">4.2.2.-</ecNumber>
    </submittedName>
</protein>
<dbReference type="AlphaFoldDB" id="A0A221K4W5"/>
<keyword evidence="5" id="KW-1185">Reference proteome</keyword>
<dbReference type="InterPro" id="IPR036366">
    <property type="entry name" value="PGBDSf"/>
</dbReference>
<dbReference type="RefSeq" id="WP_089421790.1">
    <property type="nucleotide sequence ID" value="NZ_CP022415.1"/>
</dbReference>
<dbReference type="InterPro" id="IPR023346">
    <property type="entry name" value="Lysozyme-like_dom_sf"/>
</dbReference>
<dbReference type="GO" id="GO:0008933">
    <property type="term" value="F:peptidoglycan lytic transglycosylase activity"/>
    <property type="evidence" value="ECO:0007669"/>
    <property type="project" value="TreeGrafter"/>
</dbReference>
<evidence type="ECO:0000259" key="2">
    <source>
        <dbReference type="Pfam" id="PF01471"/>
    </source>
</evidence>
<dbReference type="Pfam" id="PF01471">
    <property type="entry name" value="PG_binding_1"/>
    <property type="match status" value="1"/>
</dbReference>
<name>A0A221K4W5_9RHOB</name>